<evidence type="ECO:0000313" key="4">
    <source>
        <dbReference type="EMBL" id="SFP93333.1"/>
    </source>
</evidence>
<dbReference type="Gene3D" id="1.20.1260.10">
    <property type="match status" value="1"/>
</dbReference>
<feature type="chain" id="PRO_5011550312" evidence="2">
    <location>
        <begin position="25"/>
        <end position="195"/>
    </location>
</feature>
<keyword evidence="2" id="KW-0732">Signal</keyword>
<dbReference type="Proteomes" id="UP000199356">
    <property type="component" value="Unassembled WGS sequence"/>
</dbReference>
<evidence type="ECO:0000256" key="1">
    <source>
        <dbReference type="SAM" id="MobiDB-lite"/>
    </source>
</evidence>
<dbReference type="PANTHER" id="PTHR36933:SF1">
    <property type="entry name" value="SLL0788 PROTEIN"/>
    <property type="match status" value="1"/>
</dbReference>
<evidence type="ECO:0000256" key="2">
    <source>
        <dbReference type="SAM" id="SignalP"/>
    </source>
</evidence>
<feature type="compositionally biased region" description="Low complexity" evidence="1">
    <location>
        <begin position="30"/>
        <end position="40"/>
    </location>
</feature>
<dbReference type="EMBL" id="FOXA01000019">
    <property type="protein sequence ID" value="SFP93333.1"/>
    <property type="molecule type" value="Genomic_DNA"/>
</dbReference>
<protein>
    <submittedName>
        <fullName evidence="4">Uncharacterized conserved protein, DUF305 family</fullName>
    </submittedName>
</protein>
<feature type="region of interest" description="Disordered" evidence="1">
    <location>
        <begin position="30"/>
        <end position="62"/>
    </location>
</feature>
<sequence length="195" mass="20587">MASTYLFGTTALMVFLGAVSPAVAQNDAAAHATHSGHSASDNGGSPAVSEQHPDLTASETTEAMSSAMMRMMATMSAAGMDATSTADALRHCAAMQMAMAQAYEAASEDKKAASAPAVQVPAWVEAYRAANERMHSEMDIAFSDDPDVDFARGMIGHHQGAIDMARVVLEYGDDPELRQLAQDVIEAQESEVQFL</sequence>
<evidence type="ECO:0000313" key="5">
    <source>
        <dbReference type="Proteomes" id="UP000199356"/>
    </source>
</evidence>
<evidence type="ECO:0000259" key="3">
    <source>
        <dbReference type="Pfam" id="PF03713"/>
    </source>
</evidence>
<dbReference type="AlphaFoldDB" id="A0A1I5UDI8"/>
<gene>
    <name evidence="4" type="ORF">SAMN04488047_11948</name>
</gene>
<organism evidence="4 5">
    <name type="scientific">Tranquillimonas alkanivorans</name>
    <dbReference type="NCBI Taxonomy" id="441119"/>
    <lineage>
        <taxon>Bacteria</taxon>
        <taxon>Pseudomonadati</taxon>
        <taxon>Pseudomonadota</taxon>
        <taxon>Alphaproteobacteria</taxon>
        <taxon>Rhodobacterales</taxon>
        <taxon>Roseobacteraceae</taxon>
        <taxon>Tranquillimonas</taxon>
    </lineage>
</organism>
<dbReference type="InterPro" id="IPR005183">
    <property type="entry name" value="DUF305_CopM-like"/>
</dbReference>
<keyword evidence="5" id="KW-1185">Reference proteome</keyword>
<accession>A0A1I5UDI8</accession>
<reference evidence="4 5" key="1">
    <citation type="submission" date="2016-10" db="EMBL/GenBank/DDBJ databases">
        <authorList>
            <person name="de Groot N.N."/>
        </authorList>
    </citation>
    <scope>NUCLEOTIDE SEQUENCE [LARGE SCALE GENOMIC DNA]</scope>
    <source>
        <strain evidence="4 5">DSM 19547</strain>
    </source>
</reference>
<dbReference type="Pfam" id="PF03713">
    <property type="entry name" value="DUF305"/>
    <property type="match status" value="1"/>
</dbReference>
<proteinExistence type="predicted"/>
<feature type="signal peptide" evidence="2">
    <location>
        <begin position="1"/>
        <end position="24"/>
    </location>
</feature>
<dbReference type="InterPro" id="IPR012347">
    <property type="entry name" value="Ferritin-like"/>
</dbReference>
<feature type="domain" description="DUF305" evidence="3">
    <location>
        <begin position="98"/>
        <end position="193"/>
    </location>
</feature>
<dbReference type="PANTHER" id="PTHR36933">
    <property type="entry name" value="SLL0788 PROTEIN"/>
    <property type="match status" value="1"/>
</dbReference>
<name>A0A1I5UDI8_9RHOB</name>